<name>A0A7J7H440_CAMSI</name>
<organism evidence="1 2">
    <name type="scientific">Camellia sinensis</name>
    <name type="common">Tea plant</name>
    <name type="synonym">Thea sinensis</name>
    <dbReference type="NCBI Taxonomy" id="4442"/>
    <lineage>
        <taxon>Eukaryota</taxon>
        <taxon>Viridiplantae</taxon>
        <taxon>Streptophyta</taxon>
        <taxon>Embryophyta</taxon>
        <taxon>Tracheophyta</taxon>
        <taxon>Spermatophyta</taxon>
        <taxon>Magnoliopsida</taxon>
        <taxon>eudicotyledons</taxon>
        <taxon>Gunneridae</taxon>
        <taxon>Pentapetalae</taxon>
        <taxon>asterids</taxon>
        <taxon>Ericales</taxon>
        <taxon>Theaceae</taxon>
        <taxon>Camellia</taxon>
    </lineage>
</organism>
<accession>A0A7J7H440</accession>
<dbReference type="EMBL" id="JACBKZ010000007">
    <property type="protein sequence ID" value="KAF5946476.1"/>
    <property type="molecule type" value="Genomic_DNA"/>
</dbReference>
<proteinExistence type="predicted"/>
<reference evidence="2" key="1">
    <citation type="journal article" date="2020" name="Nat. Commun.">
        <title>Genome assembly of wild tea tree DASZ reveals pedigree and selection history of tea varieties.</title>
        <authorList>
            <person name="Zhang W."/>
            <person name="Zhang Y."/>
            <person name="Qiu H."/>
            <person name="Guo Y."/>
            <person name="Wan H."/>
            <person name="Zhang X."/>
            <person name="Scossa F."/>
            <person name="Alseekh S."/>
            <person name="Zhang Q."/>
            <person name="Wang P."/>
            <person name="Xu L."/>
            <person name="Schmidt M.H."/>
            <person name="Jia X."/>
            <person name="Li D."/>
            <person name="Zhu A."/>
            <person name="Guo F."/>
            <person name="Chen W."/>
            <person name="Ni D."/>
            <person name="Usadel B."/>
            <person name="Fernie A.R."/>
            <person name="Wen W."/>
        </authorList>
    </citation>
    <scope>NUCLEOTIDE SEQUENCE [LARGE SCALE GENOMIC DNA]</scope>
    <source>
        <strain evidence="2">cv. G240</strain>
    </source>
</reference>
<dbReference type="AlphaFoldDB" id="A0A7J7H440"/>
<evidence type="ECO:0000313" key="1">
    <source>
        <dbReference type="EMBL" id="KAF5946476.1"/>
    </source>
</evidence>
<evidence type="ECO:0000313" key="2">
    <source>
        <dbReference type="Proteomes" id="UP000593564"/>
    </source>
</evidence>
<keyword evidence="2" id="KW-1185">Reference proteome</keyword>
<protein>
    <submittedName>
        <fullName evidence="1">Uncharacterized protein</fullName>
    </submittedName>
</protein>
<dbReference type="Proteomes" id="UP000593564">
    <property type="component" value="Unassembled WGS sequence"/>
</dbReference>
<sequence length="51" mass="5495">MLSNVNGKDGCCDFRKGYGCLMPISFVIPVVGGLEYICGFGPYEVVMVCLV</sequence>
<gene>
    <name evidence="1" type="ORF">HYC85_016704</name>
</gene>
<reference evidence="1 2" key="2">
    <citation type="submission" date="2020-07" db="EMBL/GenBank/DDBJ databases">
        <title>Genome assembly of wild tea tree DASZ reveals pedigree and selection history of tea varieties.</title>
        <authorList>
            <person name="Zhang W."/>
        </authorList>
    </citation>
    <scope>NUCLEOTIDE SEQUENCE [LARGE SCALE GENOMIC DNA]</scope>
    <source>
        <strain evidence="2">cv. G240</strain>
        <tissue evidence="1">Leaf</tissue>
    </source>
</reference>
<comment type="caution">
    <text evidence="1">The sequence shown here is derived from an EMBL/GenBank/DDBJ whole genome shotgun (WGS) entry which is preliminary data.</text>
</comment>